<dbReference type="CDD" id="cd02947">
    <property type="entry name" value="TRX_family"/>
    <property type="match status" value="1"/>
</dbReference>
<protein>
    <submittedName>
        <fullName evidence="2">Thioredoxin</fullName>
    </submittedName>
</protein>
<gene>
    <name evidence="2" type="ORF">DT065_02095</name>
</gene>
<feature type="transmembrane region" description="Helical" evidence="1">
    <location>
        <begin position="18"/>
        <end position="39"/>
    </location>
</feature>
<keyword evidence="1" id="KW-0472">Membrane</keyword>
<evidence type="ECO:0000313" key="2">
    <source>
        <dbReference type="EMBL" id="AXF54925.1"/>
    </source>
</evidence>
<dbReference type="EMBL" id="CP031092">
    <property type="protein sequence ID" value="AXF54925.1"/>
    <property type="molecule type" value="Genomic_DNA"/>
</dbReference>
<dbReference type="Gene3D" id="3.40.30.10">
    <property type="entry name" value="Glutaredoxin"/>
    <property type="match status" value="1"/>
</dbReference>
<dbReference type="KEGG" id="rue:DT065_02095"/>
<evidence type="ECO:0000313" key="3">
    <source>
        <dbReference type="Proteomes" id="UP000252100"/>
    </source>
</evidence>
<evidence type="ECO:0000256" key="1">
    <source>
        <dbReference type="SAM" id="Phobius"/>
    </source>
</evidence>
<dbReference type="SUPFAM" id="SSF52833">
    <property type="entry name" value="Thioredoxin-like"/>
    <property type="match status" value="1"/>
</dbReference>
<keyword evidence="1" id="KW-1133">Transmembrane helix</keyword>
<keyword evidence="1" id="KW-0812">Transmembrane</keyword>
<dbReference type="AlphaFoldDB" id="A0A345BVE4"/>
<keyword evidence="3" id="KW-1185">Reference proteome</keyword>
<organism evidence="2 3">
    <name type="scientific">Salicibibacter kimchii</name>
    <dbReference type="NCBI Taxonomy" id="2099786"/>
    <lineage>
        <taxon>Bacteria</taxon>
        <taxon>Bacillati</taxon>
        <taxon>Bacillota</taxon>
        <taxon>Bacilli</taxon>
        <taxon>Bacillales</taxon>
        <taxon>Bacillaceae</taxon>
        <taxon>Salicibibacter</taxon>
    </lineage>
</organism>
<sequence>MGHPQCAMIVPWRHYGNFIIRIRIFMVWMFFIVPFYLLLRVSSCRMKEVCMERKGETFLLTEISASEWKKIEPINYTALLITSPFCATCSLAEKMVEEAMNIERQTDIYKLNLQLAPEFAREHKIQSVPMLLLFYRQTPVGRLSPIKNPANILHFLAAYNNH</sequence>
<dbReference type="InterPro" id="IPR036249">
    <property type="entry name" value="Thioredoxin-like_sf"/>
</dbReference>
<proteinExistence type="predicted"/>
<reference evidence="2 3" key="1">
    <citation type="journal article" date="2018" name="J. Microbiol.">
        <title>Salicibibacter kimchii gen. nov., sp. nov., a moderately halophilic and alkalitolerant bacterium in the family Bacillaceae, isolated from kimchi.</title>
        <authorList>
            <person name="Jang J.Y."/>
            <person name="Oh Y.J."/>
            <person name="Lim S.K."/>
            <person name="Park H.K."/>
            <person name="Lee C."/>
            <person name="Kim J.Y."/>
            <person name="Lee M.A."/>
            <person name="Choi H.J."/>
        </authorList>
    </citation>
    <scope>NUCLEOTIDE SEQUENCE [LARGE SCALE GENOMIC DNA]</scope>
    <source>
        <strain evidence="2 3">NKC1-1</strain>
    </source>
</reference>
<name>A0A345BVE4_9BACI</name>
<accession>A0A345BVE4</accession>
<dbReference type="Proteomes" id="UP000252100">
    <property type="component" value="Chromosome"/>
</dbReference>